<dbReference type="EMBL" id="CM041535">
    <property type="protein sequence ID" value="KAI3371912.1"/>
    <property type="molecule type" value="Genomic_DNA"/>
</dbReference>
<protein>
    <submittedName>
        <fullName evidence="1">Uncharacterized protein</fullName>
    </submittedName>
</protein>
<proteinExistence type="predicted"/>
<reference evidence="1" key="1">
    <citation type="submission" date="2022-04" db="EMBL/GenBank/DDBJ databases">
        <title>Jade perch genome.</title>
        <authorList>
            <person name="Chao B."/>
        </authorList>
    </citation>
    <scope>NUCLEOTIDE SEQUENCE</scope>
    <source>
        <strain evidence="1">CB-2022</strain>
    </source>
</reference>
<keyword evidence="2" id="KW-1185">Reference proteome</keyword>
<accession>A0ACB8WVQ8</accession>
<sequence length="933" mass="104824">MFVQTQDTPNPNSLKFLPGRIVLESGTMNFAGPRDAYCSPLARQLFRIDGVKSVFLGPDFITITKADVDMEWKVIKPDVFAAIMDFFTSGLPVVNEDSKPSADTAPSDDDDEVVAMIKELLDTRIRPTVQEDGGDVLYRGFEDGIVKLKLQGSCTSCPSSIVTLKSGIQNMLQFYVPEVESVEQVKDDEEEEAAQQLLVKFYCQTIGIFAYLNYHVPRTRREILEILLKGLQRLEYRGYDSAGVGIDAGNGKDWESNAKSIQLIKQRGKVKVLDEEIHKQQDIDLDVEFDVHVGIAHTRWATHGVPSPVNSHPQRSDKTNEFIVIHNGIITNYKDLRKFLESKGYEFESETDTESIAKLVKYMYDNRESDDISFATLVERVTQQLEGAFALVFKSVHYPGEAVGTRRGSPLLMGVRSDHKLSADHIPVLYRSSTKDKKSCSALPRTDQDTCLFPVDEKAVEYYFASDASAVIEHTNRVIFLEDDDVAAVMEGRLSIHRIKRRAGDYPARAIQTLQMELQQIMKGNYSSFMQKEIFEQPESVVNTMRGRVNFDNNTVILGGLKDHIKEIQRCRRLILIACGTSYHAGVATRQVLEELTELPVMVELASDFLDRNTPVFRDDVCFFISQSGETADSLMALHYCKERGALTVGITNTVGSSISRETDCGVHINAGPEIGVASTKAYTSQFVALIMFALLMCDDRISMQPRRREIIQGLRVLPDLIKEVLSLDDEIQKLATELYQQKSVLIMGRGYHYATCLEGALKIKEITYMHSEGILAGELKHGPLALVDKLMPVIMIIMRDHTYTKCQNALQQVVARQGRPIVICDKDDYETIKNSSRTIKVPHCVDCLQGVLSVIPLQLLSFHLAVLRGYDYREQLLFLTVCDGVQVVRLKGPCWSSSSREESTPASVSLRKEFSLSMVERKDKDVTHILVS</sequence>
<comment type="caution">
    <text evidence="1">The sequence shown here is derived from an EMBL/GenBank/DDBJ whole genome shotgun (WGS) entry which is preliminary data.</text>
</comment>
<dbReference type="Proteomes" id="UP000831701">
    <property type="component" value="Chromosome 5"/>
</dbReference>
<organism evidence="1 2">
    <name type="scientific">Scortum barcoo</name>
    <name type="common">barcoo grunter</name>
    <dbReference type="NCBI Taxonomy" id="214431"/>
    <lineage>
        <taxon>Eukaryota</taxon>
        <taxon>Metazoa</taxon>
        <taxon>Chordata</taxon>
        <taxon>Craniata</taxon>
        <taxon>Vertebrata</taxon>
        <taxon>Euteleostomi</taxon>
        <taxon>Actinopterygii</taxon>
        <taxon>Neopterygii</taxon>
        <taxon>Teleostei</taxon>
        <taxon>Neoteleostei</taxon>
        <taxon>Acanthomorphata</taxon>
        <taxon>Eupercaria</taxon>
        <taxon>Centrarchiformes</taxon>
        <taxon>Terapontoidei</taxon>
        <taxon>Terapontidae</taxon>
        <taxon>Scortum</taxon>
    </lineage>
</organism>
<evidence type="ECO:0000313" key="1">
    <source>
        <dbReference type="EMBL" id="KAI3371912.1"/>
    </source>
</evidence>
<evidence type="ECO:0000313" key="2">
    <source>
        <dbReference type="Proteomes" id="UP000831701"/>
    </source>
</evidence>
<gene>
    <name evidence="1" type="ORF">L3Q82_006785</name>
</gene>
<name>A0ACB8WVQ8_9TELE</name>